<dbReference type="Proteomes" id="UP001597034">
    <property type="component" value="Unassembled WGS sequence"/>
</dbReference>
<keyword evidence="1" id="KW-0805">Transcription regulation</keyword>
<dbReference type="Pfam" id="PF13412">
    <property type="entry name" value="HTH_24"/>
    <property type="match status" value="1"/>
</dbReference>
<dbReference type="InterPro" id="IPR000485">
    <property type="entry name" value="AsnC-type_HTH_dom"/>
</dbReference>
<dbReference type="SMART" id="SM00344">
    <property type="entry name" value="HTH_ASNC"/>
    <property type="match status" value="1"/>
</dbReference>
<dbReference type="InterPro" id="IPR019888">
    <property type="entry name" value="Tscrpt_reg_AsnC-like"/>
</dbReference>
<name>A0ABD6DLN2_9EURY</name>
<evidence type="ECO:0000259" key="4">
    <source>
        <dbReference type="PROSITE" id="PS50956"/>
    </source>
</evidence>
<organism evidence="5 6">
    <name type="scientific">Haloarchaeobius litoreus</name>
    <dbReference type="NCBI Taxonomy" id="755306"/>
    <lineage>
        <taxon>Archaea</taxon>
        <taxon>Methanobacteriati</taxon>
        <taxon>Methanobacteriota</taxon>
        <taxon>Stenosarchaea group</taxon>
        <taxon>Halobacteria</taxon>
        <taxon>Halobacteriales</taxon>
        <taxon>Halorubellaceae</taxon>
        <taxon>Haloarchaeobius</taxon>
    </lineage>
</organism>
<feature type="domain" description="HTH asnC-type" evidence="4">
    <location>
        <begin position="6"/>
        <end position="68"/>
    </location>
</feature>
<dbReference type="AlphaFoldDB" id="A0ABD6DLN2"/>
<evidence type="ECO:0000256" key="2">
    <source>
        <dbReference type="ARBA" id="ARBA00023125"/>
    </source>
</evidence>
<comment type="caution">
    <text evidence="5">The sequence shown here is derived from an EMBL/GenBank/DDBJ whole genome shotgun (WGS) entry which is preliminary data.</text>
</comment>
<evidence type="ECO:0000256" key="3">
    <source>
        <dbReference type="ARBA" id="ARBA00023163"/>
    </source>
</evidence>
<dbReference type="InterPro" id="IPR036390">
    <property type="entry name" value="WH_DNA-bd_sf"/>
</dbReference>
<dbReference type="PANTHER" id="PTHR30154:SF34">
    <property type="entry name" value="TRANSCRIPTIONAL REGULATOR AZLB"/>
    <property type="match status" value="1"/>
</dbReference>
<sequence>MKDGTLDTVDRRILYHLQQDARHTSSSDIAEQLDISPSTVRTRLNALEKSGVIRGYHVDIDYDLAGYPLYTKIICTAPVPDRDRLANRAREVDGVTAVREIMTGERNVYVNAIGTDHDDLNRIAQELDELGLKVVDEQLIRDEYVCQYHGFLDDDGEPPGSDSDA</sequence>
<evidence type="ECO:0000256" key="1">
    <source>
        <dbReference type="ARBA" id="ARBA00023015"/>
    </source>
</evidence>
<accession>A0ABD6DLN2</accession>
<keyword evidence="6" id="KW-1185">Reference proteome</keyword>
<evidence type="ECO:0000313" key="6">
    <source>
        <dbReference type="Proteomes" id="UP001597034"/>
    </source>
</evidence>
<proteinExistence type="predicted"/>
<dbReference type="InterPro" id="IPR011991">
    <property type="entry name" value="ArsR-like_HTH"/>
</dbReference>
<dbReference type="InterPro" id="IPR036388">
    <property type="entry name" value="WH-like_DNA-bd_sf"/>
</dbReference>
<dbReference type="CDD" id="cd00090">
    <property type="entry name" value="HTH_ARSR"/>
    <property type="match status" value="1"/>
</dbReference>
<keyword evidence="3" id="KW-0804">Transcription</keyword>
<dbReference type="PRINTS" id="PR00033">
    <property type="entry name" value="HTHASNC"/>
</dbReference>
<dbReference type="Gene3D" id="1.10.10.10">
    <property type="entry name" value="Winged helix-like DNA-binding domain superfamily/Winged helix DNA-binding domain"/>
    <property type="match status" value="1"/>
</dbReference>
<dbReference type="PROSITE" id="PS50956">
    <property type="entry name" value="HTH_ASNC_2"/>
    <property type="match status" value="1"/>
</dbReference>
<dbReference type="SUPFAM" id="SSF46785">
    <property type="entry name" value="Winged helix' DNA-binding domain"/>
    <property type="match status" value="1"/>
</dbReference>
<protein>
    <submittedName>
        <fullName evidence="5">Lrp/AsnC family transcriptional regulator</fullName>
    </submittedName>
</protein>
<gene>
    <name evidence="5" type="ORF">ACFSBL_16080</name>
</gene>
<dbReference type="RefSeq" id="WP_256400731.1">
    <property type="nucleotide sequence ID" value="NZ_JANHJR010000003.1"/>
</dbReference>
<reference evidence="5 6" key="1">
    <citation type="journal article" date="2019" name="Int. J. Syst. Evol. Microbiol.">
        <title>The Global Catalogue of Microorganisms (GCM) 10K type strain sequencing project: providing services to taxonomists for standard genome sequencing and annotation.</title>
        <authorList>
            <consortium name="The Broad Institute Genomics Platform"/>
            <consortium name="The Broad Institute Genome Sequencing Center for Infectious Disease"/>
            <person name="Wu L."/>
            <person name="Ma J."/>
        </authorList>
    </citation>
    <scope>NUCLEOTIDE SEQUENCE [LARGE SCALE GENOMIC DNA]</scope>
    <source>
        <strain evidence="5 6">CGMCC 1.10390</strain>
    </source>
</reference>
<dbReference type="EMBL" id="JBHUDO010000003">
    <property type="protein sequence ID" value="MFD1647209.1"/>
    <property type="molecule type" value="Genomic_DNA"/>
</dbReference>
<dbReference type="PANTHER" id="PTHR30154">
    <property type="entry name" value="LEUCINE-RESPONSIVE REGULATORY PROTEIN"/>
    <property type="match status" value="1"/>
</dbReference>
<evidence type="ECO:0000313" key="5">
    <source>
        <dbReference type="EMBL" id="MFD1647209.1"/>
    </source>
</evidence>
<keyword evidence="2" id="KW-0238">DNA-binding</keyword>
<dbReference type="GO" id="GO:0003677">
    <property type="term" value="F:DNA binding"/>
    <property type="evidence" value="ECO:0007669"/>
    <property type="project" value="UniProtKB-KW"/>
</dbReference>